<accession>A0A3D8MC35</accession>
<feature type="transmembrane region" description="Helical" evidence="1">
    <location>
        <begin position="218"/>
        <end position="237"/>
    </location>
</feature>
<dbReference type="PROSITE" id="PS01124">
    <property type="entry name" value="HTH_ARAC_FAMILY_2"/>
    <property type="match status" value="1"/>
</dbReference>
<feature type="transmembrane region" description="Helical" evidence="1">
    <location>
        <begin position="97"/>
        <end position="116"/>
    </location>
</feature>
<feature type="domain" description="HTH araC/xylS-type" evidence="2">
    <location>
        <begin position="272"/>
        <end position="360"/>
    </location>
</feature>
<keyword evidence="4" id="KW-1185">Reference proteome</keyword>
<proteinExistence type="predicted"/>
<evidence type="ECO:0000313" key="4">
    <source>
        <dbReference type="Proteomes" id="UP000256561"/>
    </source>
</evidence>
<comment type="caution">
    <text evidence="3">The sequence shown here is derived from an EMBL/GenBank/DDBJ whole genome shotgun (WGS) entry which is preliminary data.</text>
</comment>
<feature type="transmembrane region" description="Helical" evidence="1">
    <location>
        <begin position="33"/>
        <end position="51"/>
    </location>
</feature>
<dbReference type="AlphaFoldDB" id="A0A3D8MC35"/>
<evidence type="ECO:0000259" key="2">
    <source>
        <dbReference type="PROSITE" id="PS01124"/>
    </source>
</evidence>
<keyword evidence="1" id="KW-0472">Membrane</keyword>
<dbReference type="OrthoDB" id="6328410at2"/>
<name>A0A3D8MC35_9ALTE</name>
<dbReference type="RefSeq" id="WP_115591810.1">
    <property type="nucleotide sequence ID" value="NZ_QRHA01000002.1"/>
</dbReference>
<dbReference type="SMART" id="SM00342">
    <property type="entry name" value="HTH_ARAC"/>
    <property type="match status" value="1"/>
</dbReference>
<sequence>MSQVGGEFYLVITCVVIYILVLMVYWARYDRLVASRWVLAGLLAWPLLLVDEWVKTFGGASEYILLTSLFDFVPVMMMTFVYKAIKPLLLARPQRRRPLIWAPLLFCALAQLPVLFMDASVKAELILSSPIGQPLAHWPVYTVYMLTGFGVLLLGILTAEMVQNYHGHLAEQVVDPQQYRARGLSGVLGTLVAVAFASILVVTAATFGFLNIPFWQSLFHLLFAMAFLIALVALVQIRNTSPSPLDYLRLHDLQADQNAMQRALSLADKAVIELKLYKKVGLTIREFCRSSDIDPTTLAIALRVLKKQTFRQFVIHYRLDYAKQLLLRSDANVASVAKRLGLNSDKFLSEVLVNHLRKTS</sequence>
<dbReference type="GO" id="GO:0043565">
    <property type="term" value="F:sequence-specific DNA binding"/>
    <property type="evidence" value="ECO:0007669"/>
    <property type="project" value="InterPro"/>
</dbReference>
<keyword evidence="1" id="KW-0812">Transmembrane</keyword>
<feature type="transmembrane region" description="Helical" evidence="1">
    <location>
        <begin position="136"/>
        <end position="157"/>
    </location>
</feature>
<evidence type="ECO:0000313" key="3">
    <source>
        <dbReference type="EMBL" id="RDV27951.1"/>
    </source>
</evidence>
<dbReference type="EMBL" id="QRHA01000002">
    <property type="protein sequence ID" value="RDV27951.1"/>
    <property type="molecule type" value="Genomic_DNA"/>
</dbReference>
<feature type="transmembrane region" description="Helical" evidence="1">
    <location>
        <begin position="6"/>
        <end position="26"/>
    </location>
</feature>
<dbReference type="Gene3D" id="1.10.10.60">
    <property type="entry name" value="Homeodomain-like"/>
    <property type="match status" value="1"/>
</dbReference>
<feature type="transmembrane region" description="Helical" evidence="1">
    <location>
        <begin position="63"/>
        <end position="85"/>
    </location>
</feature>
<dbReference type="Proteomes" id="UP000256561">
    <property type="component" value="Unassembled WGS sequence"/>
</dbReference>
<dbReference type="GO" id="GO:0003700">
    <property type="term" value="F:DNA-binding transcription factor activity"/>
    <property type="evidence" value="ECO:0007669"/>
    <property type="project" value="InterPro"/>
</dbReference>
<evidence type="ECO:0000256" key="1">
    <source>
        <dbReference type="SAM" id="Phobius"/>
    </source>
</evidence>
<organism evidence="3 4">
    <name type="scientific">Alteromonas aestuariivivens</name>
    <dbReference type="NCBI Taxonomy" id="1938339"/>
    <lineage>
        <taxon>Bacteria</taxon>
        <taxon>Pseudomonadati</taxon>
        <taxon>Pseudomonadota</taxon>
        <taxon>Gammaproteobacteria</taxon>
        <taxon>Alteromonadales</taxon>
        <taxon>Alteromonadaceae</taxon>
        <taxon>Alteromonas/Salinimonas group</taxon>
        <taxon>Alteromonas</taxon>
    </lineage>
</organism>
<dbReference type="InterPro" id="IPR018060">
    <property type="entry name" value="HTH_AraC"/>
</dbReference>
<gene>
    <name evidence="3" type="ORF">DXV75_02995</name>
</gene>
<reference evidence="4" key="1">
    <citation type="submission" date="2018-08" db="EMBL/GenBank/DDBJ databases">
        <authorList>
            <person name="Zhang J."/>
            <person name="Du Z.-J."/>
        </authorList>
    </citation>
    <scope>NUCLEOTIDE SEQUENCE [LARGE SCALE GENOMIC DNA]</scope>
    <source>
        <strain evidence="4">KCTC 52655</strain>
    </source>
</reference>
<keyword evidence="1" id="KW-1133">Transmembrane helix</keyword>
<protein>
    <submittedName>
        <fullName evidence="3">AraC family transcriptional regulator</fullName>
    </submittedName>
</protein>
<feature type="transmembrane region" description="Helical" evidence="1">
    <location>
        <begin position="187"/>
        <end position="212"/>
    </location>
</feature>